<dbReference type="GO" id="GO:0016787">
    <property type="term" value="F:hydrolase activity"/>
    <property type="evidence" value="ECO:0007669"/>
    <property type="project" value="UniProtKB-KW"/>
</dbReference>
<feature type="active site" description="Proton donor/acceptor" evidence="2">
    <location>
        <position position="121"/>
    </location>
</feature>
<dbReference type="SUPFAM" id="SSF63817">
    <property type="entry name" value="Sortase"/>
    <property type="match status" value="1"/>
</dbReference>
<keyword evidence="4" id="KW-1185">Reference proteome</keyword>
<reference evidence="3 4" key="1">
    <citation type="submission" date="2016-02" db="EMBL/GenBank/DDBJ databases">
        <title>Genome sequence of Tissierella creatinophila DSM 6911.</title>
        <authorList>
            <person name="Poehlein A."/>
            <person name="Daniel R."/>
        </authorList>
    </citation>
    <scope>NUCLEOTIDE SEQUENCE [LARGE SCALE GENOMIC DNA]</scope>
    <source>
        <strain evidence="3 4">DSM 6911</strain>
    </source>
</reference>
<dbReference type="AlphaFoldDB" id="A0A1U7M8K6"/>
<dbReference type="Proteomes" id="UP000186112">
    <property type="component" value="Unassembled WGS sequence"/>
</dbReference>
<gene>
    <name evidence="3" type="ORF">TICRE_03050</name>
</gene>
<evidence type="ECO:0000313" key="4">
    <source>
        <dbReference type="Proteomes" id="UP000186112"/>
    </source>
</evidence>
<comment type="caution">
    <text evidence="3">The sequence shown here is derived from an EMBL/GenBank/DDBJ whole genome shotgun (WGS) entry which is preliminary data.</text>
</comment>
<proteinExistence type="predicted"/>
<evidence type="ECO:0000313" key="3">
    <source>
        <dbReference type="EMBL" id="OLS03611.1"/>
    </source>
</evidence>
<dbReference type="RefSeq" id="WP_075724417.1">
    <property type="nucleotide sequence ID" value="NZ_LTDM01000004.1"/>
</dbReference>
<dbReference type="CDD" id="cd05830">
    <property type="entry name" value="Sortase_E"/>
    <property type="match status" value="1"/>
</dbReference>
<organism evidence="3 4">
    <name type="scientific">Tissierella creatinophila DSM 6911</name>
    <dbReference type="NCBI Taxonomy" id="1123403"/>
    <lineage>
        <taxon>Bacteria</taxon>
        <taxon>Bacillati</taxon>
        <taxon>Bacillota</taxon>
        <taxon>Tissierellia</taxon>
        <taxon>Tissierellales</taxon>
        <taxon>Tissierellaceae</taxon>
        <taxon>Tissierella</taxon>
    </lineage>
</organism>
<accession>A0A1U7M8K6</accession>
<evidence type="ECO:0000256" key="2">
    <source>
        <dbReference type="PIRSR" id="PIRSR605754-1"/>
    </source>
</evidence>
<evidence type="ECO:0000256" key="1">
    <source>
        <dbReference type="ARBA" id="ARBA00022801"/>
    </source>
</evidence>
<name>A0A1U7M8K6_TISCR</name>
<dbReference type="InterPro" id="IPR042003">
    <property type="entry name" value="Sortase_E"/>
</dbReference>
<dbReference type="OrthoDB" id="1648028at2"/>
<dbReference type="Pfam" id="PF04203">
    <property type="entry name" value="Sortase"/>
    <property type="match status" value="1"/>
</dbReference>
<dbReference type="NCBIfam" id="TIGR01076">
    <property type="entry name" value="sortase_fam"/>
    <property type="match status" value="1"/>
</dbReference>
<feature type="active site" description="Acyl-thioester intermediate" evidence="2">
    <location>
        <position position="181"/>
    </location>
</feature>
<protein>
    <submittedName>
        <fullName evidence="3">Sortase family protein</fullName>
    </submittedName>
</protein>
<dbReference type="EMBL" id="LTDM01000004">
    <property type="protein sequence ID" value="OLS03611.1"/>
    <property type="molecule type" value="Genomic_DNA"/>
</dbReference>
<dbReference type="InterPro" id="IPR005754">
    <property type="entry name" value="Sortase"/>
</dbReference>
<sequence>MKKRKIIGFTIILIGILTMAYPIRLRFFANMEQKKLKEEFIEKKQTLNESVQKDGKEQKEIKYDRWPDTLMNIPKIDLEAMVVEMEASNIDVFAQNANYPPAHYRDTDFPGGRSNVAIAAHRTGPADYFRNLDKLEEGDKITLETSQGIHEYIVEKVFIVDPTDISVINATDYGALTLTSCEREDGISNKKRIIVRAKLKD</sequence>
<dbReference type="InterPro" id="IPR023365">
    <property type="entry name" value="Sortase_dom-sf"/>
</dbReference>
<dbReference type="Gene3D" id="2.40.260.10">
    <property type="entry name" value="Sortase"/>
    <property type="match status" value="1"/>
</dbReference>
<keyword evidence="1" id="KW-0378">Hydrolase</keyword>